<protein>
    <recommendedName>
        <fullName evidence="3">DUF995 domain-containing protein</fullName>
    </recommendedName>
</protein>
<dbReference type="EMBL" id="CACVAT010000537">
    <property type="protein sequence ID" value="CAA6829625.1"/>
    <property type="molecule type" value="Genomic_DNA"/>
</dbReference>
<gene>
    <name evidence="2" type="ORF">HELGO_WM56346</name>
</gene>
<evidence type="ECO:0000256" key="1">
    <source>
        <dbReference type="SAM" id="SignalP"/>
    </source>
</evidence>
<feature type="signal peptide" evidence="1">
    <location>
        <begin position="1"/>
        <end position="34"/>
    </location>
</feature>
<proteinExistence type="predicted"/>
<evidence type="ECO:0008006" key="3">
    <source>
        <dbReference type="Google" id="ProtNLM"/>
    </source>
</evidence>
<organism evidence="2">
    <name type="scientific">uncultured Thiotrichaceae bacterium</name>
    <dbReference type="NCBI Taxonomy" id="298394"/>
    <lineage>
        <taxon>Bacteria</taxon>
        <taxon>Pseudomonadati</taxon>
        <taxon>Pseudomonadota</taxon>
        <taxon>Gammaproteobacteria</taxon>
        <taxon>Thiotrichales</taxon>
        <taxon>Thiotrichaceae</taxon>
        <taxon>environmental samples</taxon>
    </lineage>
</organism>
<evidence type="ECO:0000313" key="2">
    <source>
        <dbReference type="EMBL" id="CAA6829625.1"/>
    </source>
</evidence>
<reference evidence="2" key="1">
    <citation type="submission" date="2020-01" db="EMBL/GenBank/DDBJ databases">
        <authorList>
            <person name="Meier V. D."/>
            <person name="Meier V D."/>
        </authorList>
    </citation>
    <scope>NUCLEOTIDE SEQUENCE</scope>
    <source>
        <strain evidence="2">HLG_WM_MAG_09</strain>
    </source>
</reference>
<keyword evidence="1" id="KW-0732">Signal</keyword>
<name>A0A6S6U5B1_9GAMM</name>
<sequence length="159" mass="17823">MMRCREKTYREEEMKLMKGLVATALLLGGTPVMADEVWDTNTGTVVYEAEMGPTAVWTYGEKGSAGVIYVPGLAKVYKNRGSYRGYWAKDQSEKACSTLRPGIVGRMTAHWGRFDIKFIDKDFPSRWEASWSYCDGEYESLKVEAKPVLGEAAAPSEKK</sequence>
<feature type="chain" id="PRO_5028175175" description="DUF995 domain-containing protein" evidence="1">
    <location>
        <begin position="35"/>
        <end position="159"/>
    </location>
</feature>
<accession>A0A6S6U5B1</accession>
<dbReference type="AlphaFoldDB" id="A0A6S6U5B1"/>